<dbReference type="RefSeq" id="WP_273612883.1">
    <property type="nucleotide sequence ID" value="NZ_CP117416.1"/>
</dbReference>
<name>A0AAX3LXB9_9BACL</name>
<dbReference type="Gene3D" id="3.20.20.70">
    <property type="entry name" value="Aldolase class I"/>
    <property type="match status" value="1"/>
</dbReference>
<dbReference type="GO" id="GO:0004557">
    <property type="term" value="F:alpha-galactosidase activity"/>
    <property type="evidence" value="ECO:0007669"/>
    <property type="project" value="UniProtKB-UniRule"/>
</dbReference>
<dbReference type="InterPro" id="IPR013785">
    <property type="entry name" value="Aldolase_TIM"/>
</dbReference>
<feature type="active site" description="Nucleophile" evidence="5">
    <location>
        <position position="458"/>
    </location>
</feature>
<dbReference type="AlphaFoldDB" id="A0AAX3LXB9"/>
<protein>
    <recommendedName>
        <fullName evidence="2">alpha-galactosidase</fullName>
        <ecNumber evidence="2">3.2.1.22</ecNumber>
    </recommendedName>
</protein>
<proteinExistence type="predicted"/>
<keyword evidence="3 7" id="KW-0378">Hydrolase</keyword>
<evidence type="ECO:0000256" key="5">
    <source>
        <dbReference type="PIRSR" id="PIRSR005536-1"/>
    </source>
</evidence>
<keyword evidence="4 7" id="KW-0326">Glycosidase</keyword>
<dbReference type="SUPFAM" id="SSF51445">
    <property type="entry name" value="(Trans)glycosidases"/>
    <property type="match status" value="1"/>
</dbReference>
<dbReference type="PANTHER" id="PTHR43053">
    <property type="entry name" value="GLYCOSIDASE FAMILY 31"/>
    <property type="match status" value="1"/>
</dbReference>
<organism evidence="7 8">
    <name type="scientific">Paenibacillus kyungheensis</name>
    <dbReference type="NCBI Taxonomy" id="1452732"/>
    <lineage>
        <taxon>Bacteria</taxon>
        <taxon>Bacillati</taxon>
        <taxon>Bacillota</taxon>
        <taxon>Bacilli</taxon>
        <taxon>Bacillales</taxon>
        <taxon>Paenibacillaceae</taxon>
        <taxon>Paenibacillus</taxon>
    </lineage>
</organism>
<evidence type="ECO:0000256" key="1">
    <source>
        <dbReference type="ARBA" id="ARBA00001255"/>
    </source>
</evidence>
<dbReference type="EC" id="3.2.1.22" evidence="2"/>
<dbReference type="GO" id="GO:0016052">
    <property type="term" value="P:carbohydrate catabolic process"/>
    <property type="evidence" value="ECO:0007669"/>
    <property type="project" value="InterPro"/>
</dbReference>
<dbReference type="Pfam" id="PF02065">
    <property type="entry name" value="Melibiase"/>
    <property type="match status" value="1"/>
</dbReference>
<dbReference type="InterPro" id="IPR038417">
    <property type="entry name" value="Alpga-gal_N_sf"/>
</dbReference>
<dbReference type="PRINTS" id="PR00743">
    <property type="entry name" value="GLHYDRLASE36"/>
</dbReference>
<accession>A0AAX3LXB9</accession>
<dbReference type="Proteomes" id="UP001220509">
    <property type="component" value="Chromosome"/>
</dbReference>
<evidence type="ECO:0000313" key="8">
    <source>
        <dbReference type="Proteomes" id="UP001220509"/>
    </source>
</evidence>
<dbReference type="InterPro" id="IPR031704">
    <property type="entry name" value="Glyco_hydro_36_N"/>
</dbReference>
<evidence type="ECO:0000259" key="6">
    <source>
        <dbReference type="Pfam" id="PF16875"/>
    </source>
</evidence>
<dbReference type="InterPro" id="IPR017853">
    <property type="entry name" value="GH"/>
</dbReference>
<dbReference type="Gene3D" id="2.70.98.60">
    <property type="entry name" value="alpha-galactosidase from lactobacil brevis"/>
    <property type="match status" value="1"/>
</dbReference>
<evidence type="ECO:0000256" key="2">
    <source>
        <dbReference type="ARBA" id="ARBA00012755"/>
    </source>
</evidence>
<dbReference type="Pfam" id="PF16875">
    <property type="entry name" value="Glyco_hydro_36N"/>
    <property type="match status" value="1"/>
</dbReference>
<reference evidence="7 8" key="1">
    <citation type="submission" date="2023-02" db="EMBL/GenBank/DDBJ databases">
        <title>Genome sequence of Paenibacillus kyungheensis KACC 18744.</title>
        <authorList>
            <person name="Kim S."/>
            <person name="Heo J."/>
            <person name="Kwon S.-W."/>
        </authorList>
    </citation>
    <scope>NUCLEOTIDE SEQUENCE [LARGE SCALE GENOMIC DNA]</scope>
    <source>
        <strain evidence="7 8">KACC 18744</strain>
    </source>
</reference>
<gene>
    <name evidence="7" type="ORF">PQ456_14210</name>
</gene>
<keyword evidence="8" id="KW-1185">Reference proteome</keyword>
<dbReference type="EMBL" id="CP117416">
    <property type="protein sequence ID" value="WCT54353.1"/>
    <property type="molecule type" value="Genomic_DNA"/>
</dbReference>
<dbReference type="CDD" id="cd14791">
    <property type="entry name" value="GH36"/>
    <property type="match status" value="1"/>
</dbReference>
<sequence length="702" mass="80552">MFLQPTQWLEIEENGIHILIEITEDQDVRLLYIGTHAYPEAKQWSEKKRAKFRMVEIQASGENHDDHHGSKHTGTLPAKRLRLQQIEDMPTDKGRKLVFQMIDVKTDLEVEVHIQFYNQIPVIRCWTTITNKGNQSVGLEYVSSFAYTGLLPGGKQPRDQRYQLSIPHNTWYGEVQWQHYTLAQLGLHHVNEFSMKRLSYQSTGTWSSSQYLPLAYIENKETGSGLAWQIEHNGSWHWEISDMVDMLYIQASGPTEQEHQWWKNLQPGMSFTSVPVSVALSAKGIDQALAILTDYRRVIRRPNKDNQQLPVIFNDYMNCLFGEPTTEALLPLIDAAAEIGCEYYCIDCGWYSDGYWWDGVGEWLPSQARFPNGIEEVLAYIRQKGMVPGLWLELEVMGVACQLADQVPAEWFFTRHGHRVIDHARYQLDFRHPGVIEHADRVINRLVNEYKVGYIKMDYNINAGVGTEWQADSFGDGLLQHNQAYLKWLDQIWLQYPDLVIENCGSGGLRMDYALLSRHSIQSTSDQTDYRKNAVIAAASASAVTPEQAAVWSYPLRDGHSEEVIMNMVNTLLLRIHQSGHIAEIQADHIAFIREAITYYKTIRQQLAQGQPFWPLGLPSFGDDWLAFAMNCDKVIYLAVWRMTGEPVQSIPLSDWTNKQLHIKQAYPAVQDSTFEWNPITGLLSIELPSAYSARLYEIHGI</sequence>
<dbReference type="InterPro" id="IPR050985">
    <property type="entry name" value="Alpha-glycosidase_related"/>
</dbReference>
<dbReference type="PANTHER" id="PTHR43053:SF3">
    <property type="entry name" value="ALPHA-GALACTOSIDASE C-RELATED"/>
    <property type="match status" value="1"/>
</dbReference>
<evidence type="ECO:0000256" key="4">
    <source>
        <dbReference type="ARBA" id="ARBA00023295"/>
    </source>
</evidence>
<feature type="domain" description="Glycosyl hydrolase family 36 N-terminal" evidence="6">
    <location>
        <begin position="71"/>
        <end position="146"/>
    </location>
</feature>
<evidence type="ECO:0000313" key="7">
    <source>
        <dbReference type="EMBL" id="WCT54353.1"/>
    </source>
</evidence>
<evidence type="ECO:0000256" key="3">
    <source>
        <dbReference type="ARBA" id="ARBA00022801"/>
    </source>
</evidence>
<dbReference type="InterPro" id="IPR002252">
    <property type="entry name" value="Glyco_hydro_36"/>
</dbReference>
<dbReference type="KEGG" id="pka:PQ456_14210"/>
<comment type="catalytic activity">
    <reaction evidence="1">
        <text>Hydrolysis of terminal, non-reducing alpha-D-galactose residues in alpha-D-galactosides, including galactose oligosaccharides, galactomannans and galactolipids.</text>
        <dbReference type="EC" id="3.2.1.22"/>
    </reaction>
</comment>
<feature type="active site" description="Proton donor" evidence="5">
    <location>
        <position position="526"/>
    </location>
</feature>